<protein>
    <submittedName>
        <fullName evidence="2">Uncharacterized protein</fullName>
    </submittedName>
</protein>
<dbReference type="AlphaFoldDB" id="A0A699HEW6"/>
<gene>
    <name evidence="2" type="ORF">Tci_372169</name>
</gene>
<feature type="transmembrane region" description="Helical" evidence="1">
    <location>
        <begin position="78"/>
        <end position="100"/>
    </location>
</feature>
<evidence type="ECO:0000256" key="1">
    <source>
        <dbReference type="SAM" id="Phobius"/>
    </source>
</evidence>
<keyword evidence="1" id="KW-0472">Membrane</keyword>
<proteinExistence type="predicted"/>
<keyword evidence="1" id="KW-1133">Transmembrane helix</keyword>
<evidence type="ECO:0000313" key="2">
    <source>
        <dbReference type="EMBL" id="GEY00195.1"/>
    </source>
</evidence>
<comment type="caution">
    <text evidence="2">The sequence shown here is derived from an EMBL/GenBank/DDBJ whole genome shotgun (WGS) entry which is preliminary data.</text>
</comment>
<reference evidence="2" key="1">
    <citation type="journal article" date="2019" name="Sci. Rep.">
        <title>Draft genome of Tanacetum cinerariifolium, the natural source of mosquito coil.</title>
        <authorList>
            <person name="Yamashiro T."/>
            <person name="Shiraishi A."/>
            <person name="Satake H."/>
            <person name="Nakayama K."/>
        </authorList>
    </citation>
    <scope>NUCLEOTIDE SEQUENCE</scope>
</reference>
<accession>A0A699HEW6</accession>
<name>A0A699HEW6_TANCI</name>
<keyword evidence="1" id="KW-0812">Transmembrane</keyword>
<sequence length="166" mass="18874">MPRSRVTTYPYIGLTDEVMLRGAKEMRLFALWRGELPKLAAMANTPSFFNSLHIHSPGTLVTYNIGICSIFYETRMLAYYLLIAVSINLCAIKMVVILVVRGCDEYAKVRRKDATEAMEVHVPATIPTICSERVAAFIQESYEKIEQRTEMEVRCGLGYRPLSYHA</sequence>
<organism evidence="2">
    <name type="scientific">Tanacetum cinerariifolium</name>
    <name type="common">Dalmatian daisy</name>
    <name type="synonym">Chrysanthemum cinerariifolium</name>
    <dbReference type="NCBI Taxonomy" id="118510"/>
    <lineage>
        <taxon>Eukaryota</taxon>
        <taxon>Viridiplantae</taxon>
        <taxon>Streptophyta</taxon>
        <taxon>Embryophyta</taxon>
        <taxon>Tracheophyta</taxon>
        <taxon>Spermatophyta</taxon>
        <taxon>Magnoliopsida</taxon>
        <taxon>eudicotyledons</taxon>
        <taxon>Gunneridae</taxon>
        <taxon>Pentapetalae</taxon>
        <taxon>asterids</taxon>
        <taxon>campanulids</taxon>
        <taxon>Asterales</taxon>
        <taxon>Asteraceae</taxon>
        <taxon>Asteroideae</taxon>
        <taxon>Anthemideae</taxon>
        <taxon>Anthemidinae</taxon>
        <taxon>Tanacetum</taxon>
    </lineage>
</organism>
<dbReference type="EMBL" id="BKCJ010144725">
    <property type="protein sequence ID" value="GEY00195.1"/>
    <property type="molecule type" value="Genomic_DNA"/>
</dbReference>